<name>A0A6J5TR74_PRUAR</name>
<gene>
    <name evidence="1" type="ORF">CURHAP_LOCUS8808</name>
</gene>
<protein>
    <submittedName>
        <fullName evidence="1">Uncharacterized protein</fullName>
    </submittedName>
</protein>
<reference evidence="1 2" key="1">
    <citation type="submission" date="2020-05" db="EMBL/GenBank/DDBJ databases">
        <authorList>
            <person name="Campoy J."/>
            <person name="Schneeberger K."/>
            <person name="Spophaly S."/>
        </authorList>
    </citation>
    <scope>NUCLEOTIDE SEQUENCE [LARGE SCALE GENOMIC DNA]</scope>
    <source>
        <strain evidence="1">PruArmRojPasFocal</strain>
    </source>
</reference>
<sequence length="113" mass="12561">MSIQLKSFALQKKPSVSDNLEYFKTTLSSSAFMPLLMRKVEQVLPMQIDVSKTFKNTSTKVLDFLVDSMFEFVDQSLLPSQSNFGPVDELGGEVVSPAASEGKSQMIFQRVST</sequence>
<evidence type="ECO:0000313" key="1">
    <source>
        <dbReference type="EMBL" id="CAB4266486.1"/>
    </source>
</evidence>
<dbReference type="AlphaFoldDB" id="A0A6J5TR74"/>
<organism evidence="1 2">
    <name type="scientific">Prunus armeniaca</name>
    <name type="common">Apricot</name>
    <name type="synonym">Armeniaca vulgaris</name>
    <dbReference type="NCBI Taxonomy" id="36596"/>
    <lineage>
        <taxon>Eukaryota</taxon>
        <taxon>Viridiplantae</taxon>
        <taxon>Streptophyta</taxon>
        <taxon>Embryophyta</taxon>
        <taxon>Tracheophyta</taxon>
        <taxon>Spermatophyta</taxon>
        <taxon>Magnoliopsida</taxon>
        <taxon>eudicotyledons</taxon>
        <taxon>Gunneridae</taxon>
        <taxon>Pentapetalae</taxon>
        <taxon>rosids</taxon>
        <taxon>fabids</taxon>
        <taxon>Rosales</taxon>
        <taxon>Rosaceae</taxon>
        <taxon>Amygdaloideae</taxon>
        <taxon>Amygdaleae</taxon>
        <taxon>Prunus</taxon>
    </lineage>
</organism>
<evidence type="ECO:0000313" key="2">
    <source>
        <dbReference type="Proteomes" id="UP000507222"/>
    </source>
</evidence>
<proteinExistence type="predicted"/>
<dbReference type="EMBL" id="CAEKDK010000001">
    <property type="protein sequence ID" value="CAB4266486.1"/>
    <property type="molecule type" value="Genomic_DNA"/>
</dbReference>
<accession>A0A6J5TR74</accession>
<dbReference type="Proteomes" id="UP000507222">
    <property type="component" value="Unassembled WGS sequence"/>
</dbReference>